<evidence type="ECO:0000313" key="2">
    <source>
        <dbReference type="Proteomes" id="UP001258017"/>
    </source>
</evidence>
<accession>A0AAD9RS98</accession>
<dbReference type="Proteomes" id="UP001258017">
    <property type="component" value="Unassembled WGS sequence"/>
</dbReference>
<dbReference type="AlphaFoldDB" id="A0AAD9RS98"/>
<reference evidence="1" key="2">
    <citation type="journal article" date="2023" name="Commun. Biol.">
        <title>Intrasexual cuticular hydrocarbon dimorphism in a wasp sheds light on hydrocarbon biosynthesis genes in Hymenoptera.</title>
        <authorList>
            <person name="Moris V.C."/>
            <person name="Podsiadlowski L."/>
            <person name="Martin S."/>
            <person name="Oeyen J.P."/>
            <person name="Donath A."/>
            <person name="Petersen M."/>
            <person name="Wilbrandt J."/>
            <person name="Misof B."/>
            <person name="Liedtke D."/>
            <person name="Thamm M."/>
            <person name="Scheiner R."/>
            <person name="Schmitt T."/>
            <person name="Niehuis O."/>
        </authorList>
    </citation>
    <scope>NUCLEOTIDE SEQUENCE</scope>
    <source>
        <strain evidence="1">GBR_01_08_01A</strain>
    </source>
</reference>
<reference evidence="1" key="1">
    <citation type="submission" date="2021-08" db="EMBL/GenBank/DDBJ databases">
        <authorList>
            <person name="Misof B."/>
            <person name="Oliver O."/>
            <person name="Podsiadlowski L."/>
            <person name="Donath A."/>
            <person name="Peters R."/>
            <person name="Mayer C."/>
            <person name="Rust J."/>
            <person name="Gunkel S."/>
            <person name="Lesny P."/>
            <person name="Martin S."/>
            <person name="Oeyen J.P."/>
            <person name="Petersen M."/>
            <person name="Panagiotis P."/>
            <person name="Wilbrandt J."/>
            <person name="Tanja T."/>
        </authorList>
    </citation>
    <scope>NUCLEOTIDE SEQUENCE</scope>
    <source>
        <strain evidence="1">GBR_01_08_01A</strain>
        <tissue evidence="1">Thorax + abdomen</tissue>
    </source>
</reference>
<name>A0AAD9RS98_9HYME</name>
<comment type="caution">
    <text evidence="1">The sequence shown here is derived from an EMBL/GenBank/DDBJ whole genome shotgun (WGS) entry which is preliminary data.</text>
</comment>
<keyword evidence="2" id="KW-1185">Reference proteome</keyword>
<protein>
    <submittedName>
        <fullName evidence="1">Uncharacterized protein</fullName>
    </submittedName>
</protein>
<proteinExistence type="predicted"/>
<evidence type="ECO:0000313" key="1">
    <source>
        <dbReference type="EMBL" id="KAK2584423.1"/>
    </source>
</evidence>
<dbReference type="EMBL" id="JAIFRP010000026">
    <property type="protein sequence ID" value="KAK2584423.1"/>
    <property type="molecule type" value="Genomic_DNA"/>
</dbReference>
<gene>
    <name evidence="1" type="ORF">KPH14_006804</name>
</gene>
<sequence length="77" mass="8905">MFVVVYTVQRSHTPTRIIAEDSETRDDRIVYAYASPYVCLDGSRRRTREPLETITASRVRVETSKEQRIKSVKLTGD</sequence>
<organism evidence="1 2">
    <name type="scientific">Odynerus spinipes</name>
    <dbReference type="NCBI Taxonomy" id="1348599"/>
    <lineage>
        <taxon>Eukaryota</taxon>
        <taxon>Metazoa</taxon>
        <taxon>Ecdysozoa</taxon>
        <taxon>Arthropoda</taxon>
        <taxon>Hexapoda</taxon>
        <taxon>Insecta</taxon>
        <taxon>Pterygota</taxon>
        <taxon>Neoptera</taxon>
        <taxon>Endopterygota</taxon>
        <taxon>Hymenoptera</taxon>
        <taxon>Apocrita</taxon>
        <taxon>Aculeata</taxon>
        <taxon>Vespoidea</taxon>
        <taxon>Vespidae</taxon>
        <taxon>Eumeninae</taxon>
        <taxon>Odynerus</taxon>
    </lineage>
</organism>